<gene>
    <name evidence="9" type="primary">btuB_6</name>
    <name evidence="9" type="ORF">GALL_61080</name>
</gene>
<keyword evidence="4" id="KW-0798">TonB box</keyword>
<evidence type="ECO:0000256" key="3">
    <source>
        <dbReference type="ARBA" id="ARBA00022692"/>
    </source>
</evidence>
<keyword evidence="5" id="KW-0472">Membrane</keyword>
<dbReference type="InterPro" id="IPR012910">
    <property type="entry name" value="Plug_dom"/>
</dbReference>
<dbReference type="Gene3D" id="2.40.170.20">
    <property type="entry name" value="TonB-dependent receptor, beta-barrel domain"/>
    <property type="match status" value="1"/>
</dbReference>
<proteinExistence type="predicted"/>
<dbReference type="Pfam" id="PF00593">
    <property type="entry name" value="TonB_dep_Rec_b-barrel"/>
    <property type="match status" value="1"/>
</dbReference>
<feature type="domain" description="TonB-dependent receptor plug" evidence="8">
    <location>
        <begin position="53"/>
        <end position="165"/>
    </location>
</feature>
<evidence type="ECO:0000259" key="7">
    <source>
        <dbReference type="Pfam" id="PF00593"/>
    </source>
</evidence>
<dbReference type="Pfam" id="PF07715">
    <property type="entry name" value="Plug"/>
    <property type="match status" value="1"/>
</dbReference>
<dbReference type="GO" id="GO:0015344">
    <property type="term" value="F:siderophore uptake transmembrane transporter activity"/>
    <property type="evidence" value="ECO:0007669"/>
    <property type="project" value="TreeGrafter"/>
</dbReference>
<dbReference type="InterPro" id="IPR039426">
    <property type="entry name" value="TonB-dep_rcpt-like"/>
</dbReference>
<dbReference type="PANTHER" id="PTHR30069:SF39">
    <property type="entry name" value="BLL6183 PROTEIN"/>
    <property type="match status" value="1"/>
</dbReference>
<protein>
    <submittedName>
        <fullName evidence="9">Vitamin B12 transporter BtuB</fullName>
    </submittedName>
</protein>
<evidence type="ECO:0000313" key="9">
    <source>
        <dbReference type="EMBL" id="OIR12409.1"/>
    </source>
</evidence>
<keyword evidence="6" id="KW-0998">Cell outer membrane</keyword>
<dbReference type="SUPFAM" id="SSF56935">
    <property type="entry name" value="Porins"/>
    <property type="match status" value="1"/>
</dbReference>
<evidence type="ECO:0000259" key="8">
    <source>
        <dbReference type="Pfam" id="PF07715"/>
    </source>
</evidence>
<dbReference type="PROSITE" id="PS52016">
    <property type="entry name" value="TONB_DEPENDENT_REC_3"/>
    <property type="match status" value="1"/>
</dbReference>
<keyword evidence="2" id="KW-0813">Transport</keyword>
<dbReference type="InterPro" id="IPR036942">
    <property type="entry name" value="Beta-barrel_TonB_sf"/>
</dbReference>
<evidence type="ECO:0000256" key="2">
    <source>
        <dbReference type="ARBA" id="ARBA00022448"/>
    </source>
</evidence>
<evidence type="ECO:0000256" key="1">
    <source>
        <dbReference type="ARBA" id="ARBA00004571"/>
    </source>
</evidence>
<dbReference type="InterPro" id="IPR000531">
    <property type="entry name" value="Beta-barrel_TonB"/>
</dbReference>
<evidence type="ECO:0000256" key="4">
    <source>
        <dbReference type="ARBA" id="ARBA00023077"/>
    </source>
</evidence>
<dbReference type="PANTHER" id="PTHR30069">
    <property type="entry name" value="TONB-DEPENDENT OUTER MEMBRANE RECEPTOR"/>
    <property type="match status" value="1"/>
</dbReference>
<name>A0A1J5SV64_9ZZZZ</name>
<reference evidence="9" key="1">
    <citation type="submission" date="2016-10" db="EMBL/GenBank/DDBJ databases">
        <title>Sequence of Gallionella enrichment culture.</title>
        <authorList>
            <person name="Poehlein A."/>
            <person name="Muehling M."/>
            <person name="Daniel R."/>
        </authorList>
    </citation>
    <scope>NUCLEOTIDE SEQUENCE</scope>
</reference>
<dbReference type="GO" id="GO:0044718">
    <property type="term" value="P:siderophore transmembrane transport"/>
    <property type="evidence" value="ECO:0007669"/>
    <property type="project" value="TreeGrafter"/>
</dbReference>
<sequence length="749" mass="80674">MQTKLQPKLILAAILAAYAMPQAFAENKAEVLETQAIEVVGTTPLPSIGTPINQVPSNVQTGSSKDFSQQQSLDLSEYLDNNLGSVNTSNSVANPYQADVQFRGFTASPLLGTPQGLSVYMDGVRVNEPFGDIVNWDLIPANAIANINLIPGSNPLFGLNTLGGALAVHTKSGTEFPGVKATVYGGSWARRAFEFEAGGVDKEKNVDYFVAGNIFKENGWREHSSSDVKQIFGKVGWQNDTSDLDLSLALADTMMEGTQAVPLSTYNNPKKAYTYPDSIGNQMVMLNLKGSHFLTDDKLLAGNVYYRKNRSSGFNSNANSLAAADSVNISTLTDQDGFGGTLQFSLLDDLLGHKNQFTVGASADFGRTDFSSDSLQATVVGNETVTDTPFTSAGQVRLNAKNDYYGLYATDTFSFNDQIHMTLSGRYNVAKIRLSGMSSDPTLTPVDSSLSGDHSYNRFNPAIGFNYNPSNALGFYAGYNEGMRAATPVELSCADSTRPCALPNAFAADPHLDMVIAKTWEGGVRGKLAKDIGWNMGLYNTQNSNDIQFIASSVSGSGYFANVGETRRRGLEVGLNGKFDALTLSVNYGFVDATYQSDFMVGSAANSSKDGSNQIQVTKGNRIPGIARQTLKLRAAYDVTPAWNVGTNVVIAAGQYARGDENNQDVNGKVPGYAVMHLDTHYTLSDSWKLFAKVNNVFDTQYATFGVLGNNIFNSLDEQFRSPAAPRAGWVGLTYEFGRAKKSSAVDVD</sequence>
<dbReference type="EMBL" id="MLJW01000017">
    <property type="protein sequence ID" value="OIR12409.1"/>
    <property type="molecule type" value="Genomic_DNA"/>
</dbReference>
<accession>A0A1J5SV64</accession>
<evidence type="ECO:0000256" key="6">
    <source>
        <dbReference type="ARBA" id="ARBA00023237"/>
    </source>
</evidence>
<feature type="domain" description="TonB-dependent receptor-like beta-barrel" evidence="7">
    <location>
        <begin position="229"/>
        <end position="697"/>
    </location>
</feature>
<dbReference type="InterPro" id="IPR037066">
    <property type="entry name" value="Plug_dom_sf"/>
</dbReference>
<keyword evidence="3" id="KW-0812">Transmembrane</keyword>
<comment type="subcellular location">
    <subcellularLocation>
        <location evidence="1">Cell outer membrane</location>
        <topology evidence="1">Multi-pass membrane protein</topology>
    </subcellularLocation>
</comment>
<comment type="caution">
    <text evidence="9">The sequence shown here is derived from an EMBL/GenBank/DDBJ whole genome shotgun (WGS) entry which is preliminary data.</text>
</comment>
<dbReference type="Gene3D" id="2.170.130.10">
    <property type="entry name" value="TonB-dependent receptor, plug domain"/>
    <property type="match status" value="1"/>
</dbReference>
<dbReference type="GO" id="GO:0009279">
    <property type="term" value="C:cell outer membrane"/>
    <property type="evidence" value="ECO:0007669"/>
    <property type="project" value="UniProtKB-SubCell"/>
</dbReference>
<organism evidence="9">
    <name type="scientific">mine drainage metagenome</name>
    <dbReference type="NCBI Taxonomy" id="410659"/>
    <lineage>
        <taxon>unclassified sequences</taxon>
        <taxon>metagenomes</taxon>
        <taxon>ecological metagenomes</taxon>
    </lineage>
</organism>
<evidence type="ECO:0000256" key="5">
    <source>
        <dbReference type="ARBA" id="ARBA00023136"/>
    </source>
</evidence>
<dbReference type="AlphaFoldDB" id="A0A1J5SV64"/>